<dbReference type="Pfam" id="PF00583">
    <property type="entry name" value="Acetyltransf_1"/>
    <property type="match status" value="1"/>
</dbReference>
<gene>
    <name evidence="2" type="ORF">SAMN04488045_3015</name>
</gene>
<dbReference type="AlphaFoldDB" id="A0A1H6AML9"/>
<dbReference type="InterPro" id="IPR000182">
    <property type="entry name" value="GNAT_dom"/>
</dbReference>
<name>A0A1H6AML9_9RHOB</name>
<reference evidence="2 3" key="1">
    <citation type="submission" date="2016-10" db="EMBL/GenBank/DDBJ databases">
        <authorList>
            <person name="de Groot N.N."/>
        </authorList>
    </citation>
    <scope>NUCLEOTIDE SEQUENCE [LARGE SCALE GENOMIC DNA]</scope>
    <source>
        <strain evidence="2 3">DSM 26915</strain>
    </source>
</reference>
<dbReference type="GO" id="GO:0016747">
    <property type="term" value="F:acyltransferase activity, transferring groups other than amino-acyl groups"/>
    <property type="evidence" value="ECO:0007669"/>
    <property type="project" value="InterPro"/>
</dbReference>
<dbReference type="PROSITE" id="PS51186">
    <property type="entry name" value="GNAT"/>
    <property type="match status" value="1"/>
</dbReference>
<organism evidence="2 3">
    <name type="scientific">Thalassococcus halodurans</name>
    <dbReference type="NCBI Taxonomy" id="373675"/>
    <lineage>
        <taxon>Bacteria</taxon>
        <taxon>Pseudomonadati</taxon>
        <taxon>Pseudomonadota</taxon>
        <taxon>Alphaproteobacteria</taxon>
        <taxon>Rhodobacterales</taxon>
        <taxon>Roseobacteraceae</taxon>
        <taxon>Thalassococcus</taxon>
    </lineage>
</organism>
<sequence>MFLSGSLRELRRGEEPAAEALLNRAFPSDEEARLVAKLRKSGAMAGEQVLADGDTLLGYYALSQMQGPKGWLCLAPVAVDPDHHGKGLGRRMMRWLVGWAEQTGQTVVVLGDPTFYQRCGFRMAEGLTSPYPVDHTLVAGPAGSGALVYPKAFEGL</sequence>
<dbReference type="OrthoDB" id="9797178at2"/>
<evidence type="ECO:0000313" key="2">
    <source>
        <dbReference type="EMBL" id="SEG49307.1"/>
    </source>
</evidence>
<evidence type="ECO:0000313" key="3">
    <source>
        <dbReference type="Proteomes" id="UP000236752"/>
    </source>
</evidence>
<dbReference type="Proteomes" id="UP000236752">
    <property type="component" value="Unassembled WGS sequence"/>
</dbReference>
<protein>
    <submittedName>
        <fullName evidence="2">Putative acetyltransferase</fullName>
    </submittedName>
</protein>
<keyword evidence="3" id="KW-1185">Reference proteome</keyword>
<dbReference type="EMBL" id="FNUZ01000005">
    <property type="protein sequence ID" value="SEG49307.1"/>
    <property type="molecule type" value="Genomic_DNA"/>
</dbReference>
<proteinExistence type="predicted"/>
<dbReference type="SUPFAM" id="SSF55729">
    <property type="entry name" value="Acyl-CoA N-acyltransferases (Nat)"/>
    <property type="match status" value="1"/>
</dbReference>
<evidence type="ECO:0000259" key="1">
    <source>
        <dbReference type="PROSITE" id="PS51186"/>
    </source>
</evidence>
<accession>A0A1H6AML9</accession>
<keyword evidence="2" id="KW-0808">Transferase</keyword>
<dbReference type="RefSeq" id="WP_103911323.1">
    <property type="nucleotide sequence ID" value="NZ_FNUZ01000005.1"/>
</dbReference>
<dbReference type="InterPro" id="IPR016181">
    <property type="entry name" value="Acyl_CoA_acyltransferase"/>
</dbReference>
<feature type="domain" description="N-acetyltransferase" evidence="1">
    <location>
        <begin position="5"/>
        <end position="154"/>
    </location>
</feature>
<dbReference type="CDD" id="cd04301">
    <property type="entry name" value="NAT_SF"/>
    <property type="match status" value="1"/>
</dbReference>
<dbReference type="Gene3D" id="3.40.630.30">
    <property type="match status" value="1"/>
</dbReference>